<dbReference type="GO" id="GO:0016579">
    <property type="term" value="P:protein deubiquitination"/>
    <property type="evidence" value="ECO:0007669"/>
    <property type="project" value="InterPro"/>
</dbReference>
<sequence length="1638" mass="189465">MRTAKKEHEKYHDCFVGDTICSFCYDFIPKDDIPLCPHSRFRNMMEIPVTPMCLKLGFLEQRAIALMHCYISILIIRGHQSAMKGQVVHCQVDVADNIGDLLPLPKCYEFMAVIQQKPMNENGEIKSTVRYSVSAIQILRAIQYLIQHHIGYMNKQVLSLEKIEEMFQCRKENIAPIRIIDSYAYNNSTTSAPIILDVDEAVFGPSRTLKPGEDPIWTIQPGMEECTFPWIYPTGEGGELDAKRPIPLKLRDYSIGKAVRGTAAFWSVPRKILRSMYATLSKPNIFLSINLQDDVEFLTHIDPSRFGNVNDPNYDAIDSLPDDDYLQLVNEDSALVARMCHRRMLAFEKFISDKKHSFFIDYIVTNYFFKIEFQRGGLPHLHTLLWLDNFPSIDTLEGRKSVIEFIDKFLTTCLPDKQVDPEGSSKVRIRRGRKFKDEEIGKNIKESHIKDINKNYLHENEIYEQVDPNNDPDFLQLAKEKKEFFERLGCRFGSPFELANGTHFRTYKEARILTRGDRDIIIKRLTEESRRIIPYNLHFLKTFRCNHDIQVITDPWASAEYLFSYVSKDAHMEKNLVYQMSNCTCSSLAETKAVLLKTGNAILSHRQVGKVEASWTVLSIPLYHSSMRCKSLYISLPWEEERILKRGRTHVTSADDFVESLTHRYVKRPFTPSVIDHITLFEFLTWFDYDRSSSMELQEILQEPLVENPLWRTDFNQPPLLKTSTFLPRIILSCGSVLIQHKEPACISFTCRYDDSMLAMYSMLSIGIPYRDPTEEFLGGKLENDLNAIHQLLLKSKRDILQRFSTLPGAYKIQMINAVEHLCDLNAHDFVIKPRTSFIFTTEDEEDVDNETINNIEQTNDSNITNNIKDSYKRAFSENIDEDNEELLHANKDMTIDCPSSRTEELLLSANTQQLFLANFFRQYLVALLRYEDSRYRSQQISKPLPFHIIVNGLAGSGKSYVISIIEQMLTDFCISESATRNRPRRAKGLLKMAHTGKAALNIHGWTIHTALGMRPDNTSTPNNAPSFKIHSIRKRLGDLILIIIDEISLVSYNLFQKVNKRLNQIFEVADKSDVYFGNIPVLLFGDLAQCEPVAAKQIFWQPSGETFSLWSDLFRPINFNINMRQGEDRQFFDILCRMRLGTPLFTDNIHDSKVFSGEYNEDDEMIIKCRSIRKEDNPFYYKERLSELQSIAFENAIYAFSKVGMARALFFNPVQASNKECKINLKPSDDENECASMFEQLPICIGARVICRRNIDFDGEMVNGTEAIIKDMIWDKEDDIVLPMSNRCVFPNLNRALTVKLPKYIELELDNGSIYKMTPEEVSFKDQNGIWMTRKQYPLSLGYAITVHRSQCMTYNKLVVDLTGINWKPEWCLSNSPDSEQTSARIPNTNNESISNTNNESISNCINTKQIQLQSMLPVTTYSVTKPEHVIICEQHQEHFCGRHALRALSQRLDLFSDEYLFDIAEDIAVTDQICRSGQPVQLTDYYYKNRGDYNIQVLELALQNTLNVQLLRIDKLEDSSYAIRNLILSNIEYIQAFLIQQDYHYYCLRSFRSSKDYFFKIDSKHSTYYEPIRRERLFEYLAELVDANCAIFIIMQDTIQNINQQITIDNIQKALWPLPDAPADFELLLGLNQLDI</sequence>
<dbReference type="InterPro" id="IPR051055">
    <property type="entry name" value="PIF1_helicase"/>
</dbReference>
<dbReference type="GO" id="GO:0006310">
    <property type="term" value="P:DNA recombination"/>
    <property type="evidence" value="ECO:0007669"/>
    <property type="project" value="UniProtKB-KW"/>
</dbReference>
<name>A0A819MF77_9BILA</name>
<dbReference type="InterPro" id="IPR027417">
    <property type="entry name" value="P-loop_NTPase"/>
</dbReference>
<evidence type="ECO:0000313" key="9">
    <source>
        <dbReference type="Proteomes" id="UP000663836"/>
    </source>
</evidence>
<keyword evidence="6" id="KW-0347">Helicase</keyword>
<comment type="cofactor">
    <cofactor evidence="6">
        <name>Mg(2+)</name>
        <dbReference type="ChEBI" id="CHEBI:18420"/>
    </cofactor>
</comment>
<dbReference type="Pfam" id="PF20209">
    <property type="entry name" value="DUF6570"/>
    <property type="match status" value="1"/>
</dbReference>
<dbReference type="Gene3D" id="3.40.50.300">
    <property type="entry name" value="P-loop containing nucleotide triphosphate hydrolases"/>
    <property type="match status" value="1"/>
</dbReference>
<keyword evidence="6" id="KW-0233">DNA recombination</keyword>
<dbReference type="EC" id="5.6.2.3" evidence="6"/>
<evidence type="ECO:0000259" key="7">
    <source>
        <dbReference type="PROSITE" id="PS50957"/>
    </source>
</evidence>
<dbReference type="GO" id="GO:0005524">
    <property type="term" value="F:ATP binding"/>
    <property type="evidence" value="ECO:0007669"/>
    <property type="project" value="UniProtKB-KW"/>
</dbReference>
<dbReference type="SUPFAM" id="SSF52540">
    <property type="entry name" value="P-loop containing nucleoside triphosphate hydrolases"/>
    <property type="match status" value="2"/>
</dbReference>
<keyword evidence="3" id="KW-0833">Ubl conjugation pathway</keyword>
<dbReference type="InterPro" id="IPR025476">
    <property type="entry name" value="Helitron_helicase-like"/>
</dbReference>
<keyword evidence="4 6" id="KW-0378">Hydrolase</keyword>
<accession>A0A819MF77</accession>
<dbReference type="PANTHER" id="PTHR47642">
    <property type="entry name" value="ATP-DEPENDENT DNA HELICASE"/>
    <property type="match status" value="1"/>
</dbReference>
<dbReference type="GO" id="GO:0004843">
    <property type="term" value="F:cysteine-type deubiquitinase activity"/>
    <property type="evidence" value="ECO:0007669"/>
    <property type="project" value="UniProtKB-EC"/>
</dbReference>
<dbReference type="InterPro" id="IPR046700">
    <property type="entry name" value="DUF6570"/>
</dbReference>
<comment type="catalytic activity">
    <reaction evidence="6">
        <text>ATP + H2O = ADP + phosphate + H(+)</text>
        <dbReference type="Rhea" id="RHEA:13065"/>
        <dbReference type="ChEBI" id="CHEBI:15377"/>
        <dbReference type="ChEBI" id="CHEBI:15378"/>
        <dbReference type="ChEBI" id="CHEBI:30616"/>
        <dbReference type="ChEBI" id="CHEBI:43474"/>
        <dbReference type="ChEBI" id="CHEBI:456216"/>
        <dbReference type="EC" id="5.6.2.3"/>
    </reaction>
</comment>
<protein>
    <recommendedName>
        <fullName evidence="6">ATP-dependent DNA helicase</fullName>
        <ecNumber evidence="6">5.6.2.3</ecNumber>
    </recommendedName>
</protein>
<dbReference type="PROSITE" id="PS50957">
    <property type="entry name" value="JOSEPHIN"/>
    <property type="match status" value="1"/>
</dbReference>
<dbReference type="Proteomes" id="UP000663836">
    <property type="component" value="Unassembled WGS sequence"/>
</dbReference>
<keyword evidence="6" id="KW-0547">Nucleotide-binding</keyword>
<keyword evidence="6" id="KW-0067">ATP-binding</keyword>
<dbReference type="GO" id="GO:0043139">
    <property type="term" value="F:5'-3' DNA helicase activity"/>
    <property type="evidence" value="ECO:0007669"/>
    <property type="project" value="UniProtKB-EC"/>
</dbReference>
<proteinExistence type="inferred from homology"/>
<reference evidence="8" key="1">
    <citation type="submission" date="2021-02" db="EMBL/GenBank/DDBJ databases">
        <authorList>
            <person name="Nowell W R."/>
        </authorList>
    </citation>
    <scope>NUCLEOTIDE SEQUENCE</scope>
</reference>
<dbReference type="GO" id="GO:0006508">
    <property type="term" value="P:proteolysis"/>
    <property type="evidence" value="ECO:0007669"/>
    <property type="project" value="UniProtKB-KW"/>
</dbReference>
<comment type="caution">
    <text evidence="8">The sequence shown here is derived from an EMBL/GenBank/DDBJ whole genome shotgun (WGS) entry which is preliminary data.</text>
</comment>
<evidence type="ECO:0000256" key="1">
    <source>
        <dbReference type="ARBA" id="ARBA00000707"/>
    </source>
</evidence>
<dbReference type="SMART" id="SM01246">
    <property type="entry name" value="Josephin"/>
    <property type="match status" value="1"/>
</dbReference>
<evidence type="ECO:0000256" key="3">
    <source>
        <dbReference type="ARBA" id="ARBA00022786"/>
    </source>
</evidence>
<dbReference type="GO" id="GO:0006281">
    <property type="term" value="P:DNA repair"/>
    <property type="evidence" value="ECO:0007669"/>
    <property type="project" value="UniProtKB-KW"/>
</dbReference>
<comment type="similarity">
    <text evidence="6">Belongs to the helicase family.</text>
</comment>
<feature type="domain" description="Josephin" evidence="7">
    <location>
        <begin position="1429"/>
        <end position="1611"/>
    </location>
</feature>
<gene>
    <name evidence="8" type="ORF">JBS370_LOCUS25060</name>
</gene>
<dbReference type="Pfam" id="PF14214">
    <property type="entry name" value="Helitron_like_N"/>
    <property type="match status" value="1"/>
</dbReference>
<evidence type="ECO:0000256" key="5">
    <source>
        <dbReference type="PROSITE-ProRule" id="PRU00331"/>
    </source>
</evidence>
<dbReference type="EMBL" id="CAJOBD010004063">
    <property type="protein sequence ID" value="CAF3978804.1"/>
    <property type="molecule type" value="Genomic_DNA"/>
</dbReference>
<dbReference type="Pfam" id="PF05970">
    <property type="entry name" value="PIF1"/>
    <property type="match status" value="1"/>
</dbReference>
<keyword evidence="6" id="KW-0227">DNA damage</keyword>
<comment type="caution">
    <text evidence="5">Lacks conserved residue(s) required for the propagation of feature annotation.</text>
</comment>
<dbReference type="Gene3D" id="3.90.70.40">
    <property type="match status" value="1"/>
</dbReference>
<evidence type="ECO:0000256" key="6">
    <source>
        <dbReference type="RuleBase" id="RU363044"/>
    </source>
</evidence>
<comment type="catalytic activity">
    <reaction evidence="1">
        <text>Thiol-dependent hydrolysis of ester, thioester, amide, peptide and isopeptide bonds formed by the C-terminal Gly of ubiquitin (a 76-residue protein attached to proteins as an intracellular targeting signal).</text>
        <dbReference type="EC" id="3.4.19.12"/>
    </reaction>
</comment>
<evidence type="ECO:0000256" key="4">
    <source>
        <dbReference type="ARBA" id="ARBA00022801"/>
    </source>
</evidence>
<evidence type="ECO:0000256" key="2">
    <source>
        <dbReference type="ARBA" id="ARBA00022670"/>
    </source>
</evidence>
<dbReference type="InterPro" id="IPR006155">
    <property type="entry name" value="Josephin"/>
</dbReference>
<evidence type="ECO:0000313" key="8">
    <source>
        <dbReference type="EMBL" id="CAF3978804.1"/>
    </source>
</evidence>
<keyword evidence="6" id="KW-0234">DNA repair</keyword>
<dbReference type="InterPro" id="IPR010285">
    <property type="entry name" value="DNA_helicase_pif1-like_DEAD"/>
</dbReference>
<dbReference type="Pfam" id="PF02099">
    <property type="entry name" value="Josephin"/>
    <property type="match status" value="1"/>
</dbReference>
<organism evidence="8 9">
    <name type="scientific">Rotaria sordida</name>
    <dbReference type="NCBI Taxonomy" id="392033"/>
    <lineage>
        <taxon>Eukaryota</taxon>
        <taxon>Metazoa</taxon>
        <taxon>Spiralia</taxon>
        <taxon>Gnathifera</taxon>
        <taxon>Rotifera</taxon>
        <taxon>Eurotatoria</taxon>
        <taxon>Bdelloidea</taxon>
        <taxon>Philodinida</taxon>
        <taxon>Philodinidae</taxon>
        <taxon>Rotaria</taxon>
    </lineage>
</organism>
<keyword evidence="2" id="KW-0645">Protease</keyword>
<dbReference type="PANTHER" id="PTHR47642:SF5">
    <property type="entry name" value="ATP-DEPENDENT DNA HELICASE"/>
    <property type="match status" value="1"/>
</dbReference>
<dbReference type="GO" id="GO:0000723">
    <property type="term" value="P:telomere maintenance"/>
    <property type="evidence" value="ECO:0007669"/>
    <property type="project" value="InterPro"/>
</dbReference>